<evidence type="ECO:0000313" key="2">
    <source>
        <dbReference type="Proteomes" id="UP000824533"/>
    </source>
</evidence>
<proteinExistence type="predicted"/>
<name>A0ACC1D376_9NEOP</name>
<protein>
    <submittedName>
        <fullName evidence="1">Uncharacterized protein</fullName>
    </submittedName>
</protein>
<sequence>MGCTSSVPNTSTTNANFTDKCIQYEEEYTETSRSISLPITHMANENESKVLPSCDTLVEPLHLVKSHKSLANLVSPSPELDNGTTSQENRESEKKKDNEEEEKISKLEEVIEKVIELYETDKNKVQEKYQNLSKKEETSLNHDKQDNEEHTHEEKINDDEIMSPTQSESSRVTRWEALADIAAELPASLTIDPLTGQIYALSK</sequence>
<reference evidence="1 2" key="1">
    <citation type="journal article" date="2021" name="Front. Genet.">
        <title>Chromosome-Level Genome Assembly Reveals Significant Gene Expansion in the Toll and IMD Signaling Pathways of Dendrolimus kikuchii.</title>
        <authorList>
            <person name="Zhou J."/>
            <person name="Wu P."/>
            <person name="Xiong Z."/>
            <person name="Liu N."/>
            <person name="Zhao N."/>
            <person name="Ji M."/>
            <person name="Qiu Y."/>
            <person name="Yang B."/>
        </authorList>
    </citation>
    <scope>NUCLEOTIDE SEQUENCE [LARGE SCALE GENOMIC DNA]</scope>
    <source>
        <strain evidence="1">Ann1</strain>
    </source>
</reference>
<dbReference type="Proteomes" id="UP000824533">
    <property type="component" value="Linkage Group LG10"/>
</dbReference>
<organism evidence="1 2">
    <name type="scientific">Dendrolimus kikuchii</name>
    <dbReference type="NCBI Taxonomy" id="765133"/>
    <lineage>
        <taxon>Eukaryota</taxon>
        <taxon>Metazoa</taxon>
        <taxon>Ecdysozoa</taxon>
        <taxon>Arthropoda</taxon>
        <taxon>Hexapoda</taxon>
        <taxon>Insecta</taxon>
        <taxon>Pterygota</taxon>
        <taxon>Neoptera</taxon>
        <taxon>Endopterygota</taxon>
        <taxon>Lepidoptera</taxon>
        <taxon>Glossata</taxon>
        <taxon>Ditrysia</taxon>
        <taxon>Bombycoidea</taxon>
        <taxon>Lasiocampidae</taxon>
        <taxon>Dendrolimus</taxon>
    </lineage>
</organism>
<gene>
    <name evidence="1" type="ORF">K1T71_006115</name>
</gene>
<evidence type="ECO:0000313" key="1">
    <source>
        <dbReference type="EMBL" id="KAJ0178292.1"/>
    </source>
</evidence>
<accession>A0ACC1D376</accession>
<comment type="caution">
    <text evidence="1">The sequence shown here is derived from an EMBL/GenBank/DDBJ whole genome shotgun (WGS) entry which is preliminary data.</text>
</comment>
<keyword evidence="2" id="KW-1185">Reference proteome</keyword>
<dbReference type="EMBL" id="CM034396">
    <property type="protein sequence ID" value="KAJ0178292.1"/>
    <property type="molecule type" value="Genomic_DNA"/>
</dbReference>